<proteinExistence type="predicted"/>
<dbReference type="Proteomes" id="UP001596447">
    <property type="component" value="Unassembled WGS sequence"/>
</dbReference>
<evidence type="ECO:0000313" key="2">
    <source>
        <dbReference type="Proteomes" id="UP001596447"/>
    </source>
</evidence>
<evidence type="ECO:0000313" key="1">
    <source>
        <dbReference type="EMBL" id="MFC7199643.1"/>
    </source>
</evidence>
<dbReference type="Pfam" id="PF24366">
    <property type="entry name" value="DUF7522"/>
    <property type="match status" value="1"/>
</dbReference>
<gene>
    <name evidence="1" type="ORF">ACFQJ9_09495</name>
</gene>
<accession>A0ABD5Z3R2</accession>
<keyword evidence="2" id="KW-1185">Reference proteome</keyword>
<comment type="caution">
    <text evidence="1">The sequence shown here is derived from an EMBL/GenBank/DDBJ whole genome shotgun (WGS) entry which is preliminary data.</text>
</comment>
<organism evidence="1 2">
    <name type="scientific">Halospeciosus flavus</name>
    <dbReference type="NCBI Taxonomy" id="3032283"/>
    <lineage>
        <taxon>Archaea</taxon>
        <taxon>Methanobacteriati</taxon>
        <taxon>Methanobacteriota</taxon>
        <taxon>Stenosarchaea group</taxon>
        <taxon>Halobacteria</taxon>
        <taxon>Halobacteriales</taxon>
        <taxon>Halobacteriaceae</taxon>
        <taxon>Halospeciosus</taxon>
    </lineage>
</organism>
<protein>
    <submittedName>
        <fullName evidence="1">Uncharacterized protein</fullName>
    </submittedName>
</protein>
<reference evidence="1 2" key="1">
    <citation type="journal article" date="2019" name="Int. J. Syst. Evol. Microbiol.">
        <title>The Global Catalogue of Microorganisms (GCM) 10K type strain sequencing project: providing services to taxonomists for standard genome sequencing and annotation.</title>
        <authorList>
            <consortium name="The Broad Institute Genomics Platform"/>
            <consortium name="The Broad Institute Genome Sequencing Center for Infectious Disease"/>
            <person name="Wu L."/>
            <person name="Ma J."/>
        </authorList>
    </citation>
    <scope>NUCLEOTIDE SEQUENCE [LARGE SCALE GENOMIC DNA]</scope>
    <source>
        <strain evidence="1 2">XZGYJ-43</strain>
    </source>
</reference>
<dbReference type="InterPro" id="IPR055944">
    <property type="entry name" value="DUF7522"/>
</dbReference>
<dbReference type="RefSeq" id="WP_382217128.1">
    <property type="nucleotide sequence ID" value="NZ_JBHTAR010000011.1"/>
</dbReference>
<dbReference type="AlphaFoldDB" id="A0ABD5Z3R2"/>
<name>A0ABD5Z3R2_9EURY</name>
<dbReference type="EMBL" id="JBHTAR010000011">
    <property type="protein sequence ID" value="MFC7199643.1"/>
    <property type="molecule type" value="Genomic_DNA"/>
</dbReference>
<sequence length="114" mass="12283">MAYDGPETRLLHLNPDIEDQFAALTGGPPADSEALVANLRDEGAHRGGMQSVALGEYQCTLHLYSKWLLLHFQETESGLIVGVDSRSASNLQGFLEDISPAVTGVLELDQESVS</sequence>